<keyword evidence="7" id="KW-0046">Antibiotic resistance</keyword>
<keyword evidence="5 7" id="KW-1133">Transmembrane helix</keyword>
<evidence type="ECO:0000313" key="9">
    <source>
        <dbReference type="EMBL" id="OJG91296.1"/>
    </source>
</evidence>
<comment type="caution">
    <text evidence="9">The sequence shown here is derived from an EMBL/GenBank/DDBJ whole genome shotgun (WGS) entry which is preliminary data.</text>
</comment>
<dbReference type="Proteomes" id="UP000183039">
    <property type="component" value="Unassembled WGS sequence"/>
</dbReference>
<dbReference type="GO" id="GO:0006629">
    <property type="term" value="P:lipid metabolic process"/>
    <property type="evidence" value="ECO:0007669"/>
    <property type="project" value="UniProtKB-KW"/>
</dbReference>
<evidence type="ECO:0000256" key="3">
    <source>
        <dbReference type="ARBA" id="ARBA00022679"/>
    </source>
</evidence>
<dbReference type="EMBL" id="JXLC01000015">
    <property type="protein sequence ID" value="OJG91296.1"/>
    <property type="molecule type" value="Genomic_DNA"/>
</dbReference>
<dbReference type="NCBIfam" id="TIGR00374">
    <property type="entry name" value="flippase-like domain"/>
    <property type="match status" value="1"/>
</dbReference>
<comment type="function">
    <text evidence="7">Catalyzes the transfer of a lysyl group from L-lysyl-tRNA(Lys) to membrane-bound phosphatidylglycerol (PG), which produces lysylphosphatidylglycerol (LPG), a major component of the bacterial membrane with a positive net charge. LPG synthesis contributes to bacterial virulence as it is involved in the resistance mechanism against cationic antimicrobial peptides (CAMP) produces by the host's immune system (defensins, cathelicidins) and by the competing microorganisms.</text>
</comment>
<feature type="transmembrane region" description="Helical" evidence="7">
    <location>
        <begin position="181"/>
        <end position="198"/>
    </location>
</feature>
<comment type="similarity">
    <text evidence="7">Belongs to the LPG synthase family.</text>
</comment>
<evidence type="ECO:0000256" key="6">
    <source>
        <dbReference type="ARBA" id="ARBA00023136"/>
    </source>
</evidence>
<dbReference type="GO" id="GO:0050071">
    <property type="term" value="F:phosphatidylglycerol lysyltransferase activity"/>
    <property type="evidence" value="ECO:0007669"/>
    <property type="project" value="UniProtKB-EC"/>
</dbReference>
<dbReference type="PANTHER" id="PTHR34697">
    <property type="entry name" value="PHOSPHATIDYLGLYCEROL LYSYLTRANSFERASE"/>
    <property type="match status" value="1"/>
</dbReference>
<reference evidence="9 10" key="1">
    <citation type="submission" date="2014-12" db="EMBL/GenBank/DDBJ databases">
        <title>Draft genome sequences of 29 type strains of Enterococci.</title>
        <authorList>
            <person name="Zhong Z."/>
            <person name="Sun Z."/>
            <person name="Liu W."/>
            <person name="Zhang W."/>
            <person name="Zhang H."/>
        </authorList>
    </citation>
    <scope>NUCLEOTIDE SEQUENCE [LARGE SCALE GENOMIC DNA]</scope>
    <source>
        <strain evidence="9 10">DSM 22801</strain>
    </source>
</reference>
<feature type="transmembrane region" description="Helical" evidence="7">
    <location>
        <begin position="272"/>
        <end position="293"/>
    </location>
</feature>
<dbReference type="Pfam" id="PF09924">
    <property type="entry name" value="LPG_synthase_C"/>
    <property type="match status" value="1"/>
</dbReference>
<gene>
    <name evidence="7" type="primary">mprF</name>
    <name evidence="9" type="ORF">RV15_GL000752</name>
</gene>
<evidence type="ECO:0000313" key="10">
    <source>
        <dbReference type="Proteomes" id="UP000183039"/>
    </source>
</evidence>
<feature type="transmembrane region" description="Helical" evidence="7">
    <location>
        <begin position="246"/>
        <end position="265"/>
    </location>
</feature>
<evidence type="ECO:0000256" key="7">
    <source>
        <dbReference type="RuleBase" id="RU363042"/>
    </source>
</evidence>
<proteinExistence type="inferred from homology"/>
<dbReference type="GO" id="GO:0005886">
    <property type="term" value="C:plasma membrane"/>
    <property type="evidence" value="ECO:0007669"/>
    <property type="project" value="UniProtKB-SubCell"/>
</dbReference>
<keyword evidence="4 7" id="KW-0812">Transmembrane</keyword>
<feature type="transmembrane region" description="Helical" evidence="7">
    <location>
        <begin position="67"/>
        <end position="92"/>
    </location>
</feature>
<keyword evidence="7" id="KW-0443">Lipid metabolism</keyword>
<feature type="transmembrane region" description="Helical" evidence="7">
    <location>
        <begin position="210"/>
        <end position="234"/>
    </location>
</feature>
<accession>A0AA91G9D1</accession>
<protein>
    <recommendedName>
        <fullName evidence="7">Phosphatidylglycerol lysyltransferase</fullName>
        <ecNumber evidence="7">2.3.2.3</ecNumber>
    </recommendedName>
    <alternativeName>
        <fullName evidence="7">Lysylphosphatidylglycerol synthase</fullName>
    </alternativeName>
</protein>
<feature type="transmembrane region" description="Helical" evidence="7">
    <location>
        <begin position="427"/>
        <end position="444"/>
    </location>
</feature>
<dbReference type="EC" id="2.3.2.3" evidence="7"/>
<feature type="transmembrane region" description="Helical" evidence="7">
    <location>
        <begin position="405"/>
        <end position="421"/>
    </location>
</feature>
<dbReference type="AlphaFoldDB" id="A0AA91G9D1"/>
<feature type="transmembrane region" description="Helical" evidence="7">
    <location>
        <begin position="336"/>
        <end position="358"/>
    </location>
</feature>
<keyword evidence="6 7" id="KW-0472">Membrane</keyword>
<keyword evidence="3 7" id="KW-0808">Transferase</keyword>
<name>A0AA91G9D1_9ENTE</name>
<dbReference type="GO" id="GO:0046677">
    <property type="term" value="P:response to antibiotic"/>
    <property type="evidence" value="ECO:0007669"/>
    <property type="project" value="UniProtKB-KW"/>
</dbReference>
<feature type="domain" description="Phosphatidylglycerol lysyltransferase C-terminal" evidence="8">
    <location>
        <begin position="541"/>
        <end position="836"/>
    </location>
</feature>
<feature type="transmembrane region" description="Helical" evidence="7">
    <location>
        <begin position="299"/>
        <end position="315"/>
    </location>
</feature>
<keyword evidence="2" id="KW-1003">Cell membrane</keyword>
<evidence type="ECO:0000256" key="4">
    <source>
        <dbReference type="ARBA" id="ARBA00022692"/>
    </source>
</evidence>
<sequence>MVKEGGEQMKNKINQLLHWMKAHSLLLKLIFLGSVLIFVANQVTHIVQGMTWQDVFHTMGQQNRFRIIGMILVGLIGVLPMLLYDLVVVKVLEEQGKPRMNRWEWFVSAWVTNTINNLAGFGGVVGATLRANFYGKDAPRKKVVATVSKVALFMISGLSILAFIAFIDVFFIRPDSLFREYWVWLLAGSLIAPALLLFTQIKKYTLFKDFFPKGIFLLFGASLGQWLGAMLAFLSVGALMSVDVSLVSVYPMFVIATLIGMLTMVPGGMGTFDVLMILGLAQLGVGQSTAVVWLIYYRLFYYVLPFITGIILFIHQTGIKINRFLDNLPRIFSQKAAHFILVAALYFAGIMMVLLSTITNLSNVSRLFKFLLPFSFDFLDQTFNMLIGFLLLGLARGISMKVRKAYWPTISLLIFGIVNTISRTASWQLILVYLVILSAVFLARKEFYREKFVYSWGALAVDGVLFSFLFIIYAVAGYYSSHPDKTGPLPHMFLLFPSDDVWFSGLIGLGISMIGLITLYQYLADTSKRLGEAYQEERLTALIDRYGGTSGSHLLYLKNYTYYYYQENGKDEVLFAYQIKGNKCFILADPIGNQEKWTQGTLAFMDAADLLGYQAAFYRISEKYTMVLHDLGFDFMKVGEEGIVDFSTIDKAHVSLSTNSMELQHLTNSGYRFTLYHEPVSDELFQELARVSEEWLGTQRERNFVGGHFDKEYLELSDIGIVRNERHEVIGFITAKPIVQNREMSYDLLRYSEAAPQHMTDFLLTHFIVAYQKQGYHSVDLGTAPLSNVGETKYSFLNERLINIFYKYGDQVYRFKDARKEKEPYVTNWEARYFAYSKQSNVLFAFIQLALLVERGKGKVVSLVEEVMIES</sequence>
<evidence type="ECO:0000259" key="8">
    <source>
        <dbReference type="Pfam" id="PF09924"/>
    </source>
</evidence>
<dbReference type="NCBIfam" id="NF033480">
    <property type="entry name" value="bifunc_MprF"/>
    <property type="match status" value="1"/>
</dbReference>
<evidence type="ECO:0000256" key="1">
    <source>
        <dbReference type="ARBA" id="ARBA00004651"/>
    </source>
</evidence>
<organism evidence="9 10">
    <name type="scientific">Enterococcus silesiacus</name>
    <dbReference type="NCBI Taxonomy" id="332949"/>
    <lineage>
        <taxon>Bacteria</taxon>
        <taxon>Bacillati</taxon>
        <taxon>Bacillota</taxon>
        <taxon>Bacilli</taxon>
        <taxon>Lactobacillales</taxon>
        <taxon>Enterococcaceae</taxon>
        <taxon>Enterococcus</taxon>
    </lineage>
</organism>
<dbReference type="InterPro" id="IPR024320">
    <property type="entry name" value="LPG_synthase_C"/>
</dbReference>
<feature type="transmembrane region" description="Helical" evidence="7">
    <location>
        <begin position="150"/>
        <end position="169"/>
    </location>
</feature>
<dbReference type="InterPro" id="IPR051211">
    <property type="entry name" value="PG_lysyltransferase"/>
</dbReference>
<evidence type="ECO:0000256" key="5">
    <source>
        <dbReference type="ARBA" id="ARBA00022989"/>
    </source>
</evidence>
<feature type="transmembrane region" description="Helical" evidence="7">
    <location>
        <begin position="378"/>
        <end position="398"/>
    </location>
</feature>
<feature type="transmembrane region" description="Helical" evidence="7">
    <location>
        <begin position="456"/>
        <end position="481"/>
    </location>
</feature>
<dbReference type="Pfam" id="PF03706">
    <property type="entry name" value="LPG_synthase_TM"/>
    <property type="match status" value="1"/>
</dbReference>
<comment type="catalytic activity">
    <reaction evidence="7">
        <text>L-lysyl-tRNA(Lys) + a 1,2-diacyl-sn-glycero-3-phospho-(1'-sn-glycerol) = a 1,2-diacyl-sn-glycero-3-phospho-1'-(3'-O-L-lysyl)-sn-glycerol + tRNA(Lys)</text>
        <dbReference type="Rhea" id="RHEA:10668"/>
        <dbReference type="Rhea" id="RHEA-COMP:9696"/>
        <dbReference type="Rhea" id="RHEA-COMP:9697"/>
        <dbReference type="ChEBI" id="CHEBI:64716"/>
        <dbReference type="ChEBI" id="CHEBI:75792"/>
        <dbReference type="ChEBI" id="CHEBI:78442"/>
        <dbReference type="ChEBI" id="CHEBI:78529"/>
        <dbReference type="EC" id="2.3.2.3"/>
    </reaction>
</comment>
<evidence type="ECO:0000256" key="2">
    <source>
        <dbReference type="ARBA" id="ARBA00022475"/>
    </source>
</evidence>
<feature type="transmembrane region" description="Helical" evidence="7">
    <location>
        <begin position="501"/>
        <end position="520"/>
    </location>
</feature>
<comment type="subcellular location">
    <subcellularLocation>
        <location evidence="1 7">Cell membrane</location>
        <topology evidence="1 7">Multi-pass membrane protein</topology>
    </subcellularLocation>
</comment>
<feature type="transmembrane region" description="Helical" evidence="7">
    <location>
        <begin position="25"/>
        <end position="47"/>
    </location>
</feature>
<dbReference type="InterPro" id="IPR022791">
    <property type="entry name" value="L-PG_synthase/AglD"/>
</dbReference>
<dbReference type="GO" id="GO:0055091">
    <property type="term" value="P:phospholipid homeostasis"/>
    <property type="evidence" value="ECO:0007669"/>
    <property type="project" value="TreeGrafter"/>
</dbReference>
<dbReference type="PANTHER" id="PTHR34697:SF2">
    <property type="entry name" value="PHOSPHATIDYLGLYCEROL LYSYLTRANSFERASE"/>
    <property type="match status" value="1"/>
</dbReference>